<evidence type="ECO:0000256" key="1">
    <source>
        <dbReference type="SAM" id="MobiDB-lite"/>
    </source>
</evidence>
<dbReference type="OrthoDB" id="3825034at2759"/>
<dbReference type="SMART" id="SM00256">
    <property type="entry name" value="FBOX"/>
    <property type="match status" value="1"/>
</dbReference>
<comment type="caution">
    <text evidence="3">The sequence shown here is derived from an EMBL/GenBank/DDBJ whole genome shotgun (WGS) entry which is preliminary data.</text>
</comment>
<accession>A0A3M7DXH7</accession>
<sequence length="402" mass="44964">MSHSLEPSPCKQDLDCLPLEHVDNLDQSRGINDSAPTSSPRVEFPNSTRSASPTPFASRIASWSRTQPDTYPRNPLELPEILEQILCHLPIEELAISRQVCRAWYDMVEESQVLLERHFVSGWKRNLPAPVRYKELSTTPLLVNPLMRRRVLLPSFARGKRQVPRGSFLSSSELEPLRVRAVLSSDGKGDSSTGVREAEPGYGFCENLLDTVQSKPEGAKEKAAKDDRSEAPTIALVDAVERPIRDGFKDEPILAPRSGPPYVPEHAPKHGQVKWKTLLLTQPPVTDITTRAPESQVAIHYWKNCEVSMGDLLDALEDLKNEWPDRWPDPVRRGENGGGREELEFELALPLMGKDGEPAKRENGNAVWRALKTRLKCRIAEEVTTVDPKMLSKSPPLSDLDG</sequence>
<dbReference type="Proteomes" id="UP000269276">
    <property type="component" value="Unassembled WGS sequence"/>
</dbReference>
<feature type="region of interest" description="Disordered" evidence="1">
    <location>
        <begin position="25"/>
        <end position="58"/>
    </location>
</feature>
<organism evidence="3 4">
    <name type="scientific">Hortaea werneckii</name>
    <name type="common">Black yeast</name>
    <name type="synonym">Cladosporium werneckii</name>
    <dbReference type="NCBI Taxonomy" id="91943"/>
    <lineage>
        <taxon>Eukaryota</taxon>
        <taxon>Fungi</taxon>
        <taxon>Dikarya</taxon>
        <taxon>Ascomycota</taxon>
        <taxon>Pezizomycotina</taxon>
        <taxon>Dothideomycetes</taxon>
        <taxon>Dothideomycetidae</taxon>
        <taxon>Mycosphaerellales</taxon>
        <taxon>Teratosphaeriaceae</taxon>
        <taxon>Hortaea</taxon>
    </lineage>
</organism>
<evidence type="ECO:0000313" key="4">
    <source>
        <dbReference type="Proteomes" id="UP000269276"/>
    </source>
</evidence>
<protein>
    <recommendedName>
        <fullName evidence="2">F-box domain-containing protein</fullName>
    </recommendedName>
</protein>
<reference evidence="3 4" key="1">
    <citation type="journal article" date="2018" name="BMC Genomics">
        <title>Genomic evidence for intraspecific hybridization in a clonal and extremely halotolerant yeast.</title>
        <authorList>
            <person name="Gostincar C."/>
            <person name="Stajich J.E."/>
            <person name="Zupancic J."/>
            <person name="Zalar P."/>
            <person name="Gunde-Cimerman N."/>
        </authorList>
    </citation>
    <scope>NUCLEOTIDE SEQUENCE [LARGE SCALE GENOMIC DNA]</scope>
    <source>
        <strain evidence="3 4">EXF-2682</strain>
    </source>
</reference>
<feature type="domain" description="F-box" evidence="2">
    <location>
        <begin position="78"/>
        <end position="117"/>
    </location>
</feature>
<dbReference type="CDD" id="cd09917">
    <property type="entry name" value="F-box_SF"/>
    <property type="match status" value="1"/>
</dbReference>
<proteinExistence type="predicted"/>
<feature type="compositionally biased region" description="Polar residues" evidence="1">
    <location>
        <begin position="27"/>
        <end position="58"/>
    </location>
</feature>
<dbReference type="Pfam" id="PF00646">
    <property type="entry name" value="F-box"/>
    <property type="match status" value="1"/>
</dbReference>
<dbReference type="Gene3D" id="1.20.1280.50">
    <property type="match status" value="1"/>
</dbReference>
<name>A0A3M7DXH7_HORWE</name>
<dbReference type="SUPFAM" id="SSF81383">
    <property type="entry name" value="F-box domain"/>
    <property type="match status" value="1"/>
</dbReference>
<evidence type="ECO:0000259" key="2">
    <source>
        <dbReference type="SMART" id="SM00256"/>
    </source>
</evidence>
<dbReference type="EMBL" id="QWIP01000215">
    <property type="protein sequence ID" value="RMY69018.1"/>
    <property type="molecule type" value="Genomic_DNA"/>
</dbReference>
<dbReference type="InterPro" id="IPR036047">
    <property type="entry name" value="F-box-like_dom_sf"/>
</dbReference>
<dbReference type="AlphaFoldDB" id="A0A3M7DXH7"/>
<gene>
    <name evidence="3" type="ORF">D0863_06747</name>
</gene>
<dbReference type="InterPro" id="IPR001810">
    <property type="entry name" value="F-box_dom"/>
</dbReference>
<evidence type="ECO:0000313" key="3">
    <source>
        <dbReference type="EMBL" id="RMY69018.1"/>
    </source>
</evidence>